<dbReference type="InterPro" id="IPR003593">
    <property type="entry name" value="AAA+_ATPase"/>
</dbReference>
<dbReference type="Proteomes" id="UP000680815">
    <property type="component" value="Unassembled WGS sequence"/>
</dbReference>
<accession>A0ABS4AZK1</accession>
<comment type="caution">
    <text evidence="8">The sequence shown here is derived from an EMBL/GenBank/DDBJ whole genome shotgun (WGS) entry which is preliminary data.</text>
</comment>
<dbReference type="SUPFAM" id="SSF52540">
    <property type="entry name" value="P-loop containing nucleoside triphosphate hydrolases"/>
    <property type="match status" value="1"/>
</dbReference>
<dbReference type="PANTHER" id="PTHR32071">
    <property type="entry name" value="TRANSCRIPTIONAL REGULATORY PROTEIN"/>
    <property type="match status" value="1"/>
</dbReference>
<dbReference type="CDD" id="cd00009">
    <property type="entry name" value="AAA"/>
    <property type="match status" value="1"/>
</dbReference>
<keyword evidence="9" id="KW-1185">Reference proteome</keyword>
<evidence type="ECO:0000313" key="9">
    <source>
        <dbReference type="Proteomes" id="UP000680815"/>
    </source>
</evidence>
<feature type="region of interest" description="Disordered" evidence="6">
    <location>
        <begin position="253"/>
        <end position="274"/>
    </location>
</feature>
<proteinExistence type="predicted"/>
<protein>
    <submittedName>
        <fullName evidence="8">Sigma-54-dependent Fis family transcriptional regulator</fullName>
    </submittedName>
</protein>
<organism evidence="8 9">
    <name type="scientific">Roseomonas nitratireducens</name>
    <dbReference type="NCBI Taxonomy" id="2820810"/>
    <lineage>
        <taxon>Bacteria</taxon>
        <taxon>Pseudomonadati</taxon>
        <taxon>Pseudomonadota</taxon>
        <taxon>Alphaproteobacteria</taxon>
        <taxon>Acetobacterales</taxon>
        <taxon>Roseomonadaceae</taxon>
        <taxon>Roseomonas</taxon>
    </lineage>
</organism>
<evidence type="ECO:0000256" key="6">
    <source>
        <dbReference type="SAM" id="MobiDB-lite"/>
    </source>
</evidence>
<evidence type="ECO:0000313" key="8">
    <source>
        <dbReference type="EMBL" id="MBP0466181.1"/>
    </source>
</evidence>
<dbReference type="PRINTS" id="PR01590">
    <property type="entry name" value="HTHFIS"/>
</dbReference>
<gene>
    <name evidence="8" type="ORF">J5Y09_19800</name>
</gene>
<evidence type="ECO:0000256" key="2">
    <source>
        <dbReference type="ARBA" id="ARBA00022840"/>
    </source>
</evidence>
<dbReference type="InterPro" id="IPR027417">
    <property type="entry name" value="P-loop_NTPase"/>
</dbReference>
<dbReference type="Pfam" id="PF00158">
    <property type="entry name" value="Sigma54_activat"/>
    <property type="match status" value="1"/>
</dbReference>
<evidence type="ECO:0000259" key="7">
    <source>
        <dbReference type="PROSITE" id="PS50045"/>
    </source>
</evidence>
<evidence type="ECO:0000256" key="4">
    <source>
        <dbReference type="ARBA" id="ARBA00023015"/>
    </source>
</evidence>
<dbReference type="SUPFAM" id="SSF46689">
    <property type="entry name" value="Homeodomain-like"/>
    <property type="match status" value="1"/>
</dbReference>
<dbReference type="InterPro" id="IPR002078">
    <property type="entry name" value="Sigma_54_int"/>
</dbReference>
<dbReference type="PANTHER" id="PTHR32071:SF120">
    <property type="entry name" value="TRANSCRIPTIONAL REGULATOR-RELATED"/>
    <property type="match status" value="1"/>
</dbReference>
<dbReference type="Pfam" id="PF25601">
    <property type="entry name" value="AAA_lid_14"/>
    <property type="match status" value="1"/>
</dbReference>
<dbReference type="PROSITE" id="PS50045">
    <property type="entry name" value="SIGMA54_INTERACT_4"/>
    <property type="match status" value="1"/>
</dbReference>
<keyword evidence="5" id="KW-0804">Transcription</keyword>
<feature type="domain" description="Sigma-54 factor interaction" evidence="7">
    <location>
        <begin position="1"/>
        <end position="230"/>
    </location>
</feature>
<evidence type="ECO:0000256" key="1">
    <source>
        <dbReference type="ARBA" id="ARBA00022741"/>
    </source>
</evidence>
<reference evidence="8 9" key="1">
    <citation type="submission" date="2021-03" db="EMBL/GenBank/DDBJ databases">
        <authorList>
            <person name="So Y."/>
        </authorList>
    </citation>
    <scope>NUCLEOTIDE SEQUENCE [LARGE SCALE GENOMIC DNA]</scope>
    <source>
        <strain evidence="8 9">PWR1</strain>
    </source>
</reference>
<keyword evidence="2" id="KW-0067">ATP-binding</keyword>
<dbReference type="Gene3D" id="1.10.8.60">
    <property type="match status" value="1"/>
</dbReference>
<sequence>MIGASPAMLEVFDRLRRYATVESPVLITGESGTGKELAARAIHERSNRAGGPFVAINCAALPPSLVSSELFGHEKGAFTGATERRAGHVEMAHRGTLFLDEIGDLPLEIQGHLLRFLQDGQVTRVGGRAPIPVDARIVAATHVPLADAMAARRFREDLFYRLAVLTLEMPPLRERVGDIELLATVFLRRIAAECGRPAQGFTPEALAALRAHSWPGNVRQMIAVLRRAIVMANDGPLSVADLDLGPIAPRERAAVPPTAPAAPMRPAPGSAEERQQVLDALEASQRQVSQAARRLGVSRVTFYRMIERNGIELKR</sequence>
<dbReference type="InterPro" id="IPR058031">
    <property type="entry name" value="AAA_lid_NorR"/>
</dbReference>
<dbReference type="Gene3D" id="3.40.50.300">
    <property type="entry name" value="P-loop containing nucleotide triphosphate hydrolases"/>
    <property type="match status" value="1"/>
</dbReference>
<dbReference type="InterPro" id="IPR002197">
    <property type="entry name" value="HTH_Fis"/>
</dbReference>
<dbReference type="SMART" id="SM00382">
    <property type="entry name" value="AAA"/>
    <property type="match status" value="1"/>
</dbReference>
<feature type="compositionally biased region" description="Pro residues" evidence="6">
    <location>
        <begin position="257"/>
        <end position="266"/>
    </location>
</feature>
<dbReference type="InterPro" id="IPR009057">
    <property type="entry name" value="Homeodomain-like_sf"/>
</dbReference>
<name>A0ABS4AZK1_9PROT</name>
<keyword evidence="4" id="KW-0805">Transcription regulation</keyword>
<dbReference type="EMBL" id="JAGIYZ010000023">
    <property type="protein sequence ID" value="MBP0466181.1"/>
    <property type="molecule type" value="Genomic_DNA"/>
</dbReference>
<evidence type="ECO:0000256" key="5">
    <source>
        <dbReference type="ARBA" id="ARBA00023163"/>
    </source>
</evidence>
<evidence type="ECO:0000256" key="3">
    <source>
        <dbReference type="ARBA" id="ARBA00023012"/>
    </source>
</evidence>
<dbReference type="Gene3D" id="1.10.10.60">
    <property type="entry name" value="Homeodomain-like"/>
    <property type="match status" value="1"/>
</dbReference>
<keyword evidence="3" id="KW-0902">Two-component regulatory system</keyword>
<keyword evidence="1" id="KW-0547">Nucleotide-binding</keyword>
<dbReference type="Pfam" id="PF02954">
    <property type="entry name" value="HTH_8"/>
    <property type="match status" value="1"/>
</dbReference>